<protein>
    <submittedName>
        <fullName evidence="1">Uncharacterized protein</fullName>
    </submittedName>
</protein>
<reference evidence="1" key="1">
    <citation type="submission" date="2018-06" db="EMBL/GenBank/DDBJ databases">
        <authorList>
            <person name="Zhirakovskaya E."/>
        </authorList>
    </citation>
    <scope>NUCLEOTIDE SEQUENCE</scope>
</reference>
<gene>
    <name evidence="1" type="ORF">MNBD_CHLOROFLEXI01-4959</name>
</gene>
<proteinExistence type="predicted"/>
<accession>A0A3B0VGZ2</accession>
<dbReference type="InterPro" id="IPR046069">
    <property type="entry name" value="DUF6027"/>
</dbReference>
<dbReference type="EMBL" id="UOEU01000123">
    <property type="protein sequence ID" value="VAW30974.1"/>
    <property type="molecule type" value="Genomic_DNA"/>
</dbReference>
<name>A0A3B0VGZ2_9ZZZZ</name>
<evidence type="ECO:0000313" key="1">
    <source>
        <dbReference type="EMBL" id="VAW30974.1"/>
    </source>
</evidence>
<organism evidence="1">
    <name type="scientific">hydrothermal vent metagenome</name>
    <dbReference type="NCBI Taxonomy" id="652676"/>
    <lineage>
        <taxon>unclassified sequences</taxon>
        <taxon>metagenomes</taxon>
        <taxon>ecological metagenomes</taxon>
    </lineage>
</organism>
<dbReference type="Pfam" id="PF19492">
    <property type="entry name" value="DUF6027"/>
    <property type="match status" value="1"/>
</dbReference>
<sequence length="129" mass="14496">MNLISYEDSWEADDPHANFKEEVSLYSVADPLPTLKVLSQDTDIPVEALIRYILVKYTASGSDAVLAMTPLVLRQMQAHVEKAERVRTAVSRLEAYEALRQMIGWLVMGLKQQGSENSGKVQRDKMVSL</sequence>
<dbReference type="AlphaFoldDB" id="A0A3B0VGZ2"/>